<dbReference type="KEGG" id="glj:GKIL_0824"/>
<dbReference type="GO" id="GO:0004252">
    <property type="term" value="F:serine-type endopeptidase activity"/>
    <property type="evidence" value="ECO:0007669"/>
    <property type="project" value="UniProtKB-EC"/>
</dbReference>
<dbReference type="InterPro" id="IPR004447">
    <property type="entry name" value="Peptidase_S41A"/>
</dbReference>
<dbReference type="Proteomes" id="UP000017396">
    <property type="component" value="Chromosome"/>
</dbReference>
<keyword evidence="4 9" id="KW-0720">Serine protease</keyword>
<dbReference type="NCBIfam" id="TIGR00225">
    <property type="entry name" value="prc"/>
    <property type="match status" value="1"/>
</dbReference>
<evidence type="ECO:0000313" key="13">
    <source>
        <dbReference type="Proteomes" id="UP000017396"/>
    </source>
</evidence>
<evidence type="ECO:0000256" key="8">
    <source>
        <dbReference type="ARBA" id="ARBA00066637"/>
    </source>
</evidence>
<keyword evidence="5" id="KW-0793">Thylakoid</keyword>
<dbReference type="GO" id="GO:0030288">
    <property type="term" value="C:outer membrane-bounded periplasmic space"/>
    <property type="evidence" value="ECO:0007669"/>
    <property type="project" value="TreeGrafter"/>
</dbReference>
<evidence type="ECO:0000256" key="2">
    <source>
        <dbReference type="ARBA" id="ARBA00022670"/>
    </source>
</evidence>
<feature type="domain" description="PDZ" evidence="11">
    <location>
        <begin position="117"/>
        <end position="187"/>
    </location>
</feature>
<dbReference type="InterPro" id="IPR041489">
    <property type="entry name" value="PDZ_6"/>
</dbReference>
<keyword evidence="13" id="KW-1185">Reference proteome</keyword>
<dbReference type="SUPFAM" id="SSF52096">
    <property type="entry name" value="ClpP/crotonase"/>
    <property type="match status" value="1"/>
</dbReference>
<dbReference type="SMART" id="SM00228">
    <property type="entry name" value="PDZ"/>
    <property type="match status" value="1"/>
</dbReference>
<evidence type="ECO:0000256" key="4">
    <source>
        <dbReference type="ARBA" id="ARBA00022825"/>
    </source>
</evidence>
<organism evidence="12 13">
    <name type="scientific">Gloeobacter kilaueensis (strain ATCC BAA-2537 / CCAP 1431/1 / ULC 316 / JS1)</name>
    <dbReference type="NCBI Taxonomy" id="1183438"/>
    <lineage>
        <taxon>Bacteria</taxon>
        <taxon>Bacillati</taxon>
        <taxon>Cyanobacteriota</taxon>
        <taxon>Cyanophyceae</taxon>
        <taxon>Gloeobacterales</taxon>
        <taxon>Gloeobacteraceae</taxon>
        <taxon>Gloeobacter</taxon>
    </lineage>
</organism>
<dbReference type="STRING" id="1183438.GKIL_0824"/>
<dbReference type="FunFam" id="3.30.750.44:FF:000002">
    <property type="entry name" value="carboxyl-terminal-processing peptidase 2, chloroplastic"/>
    <property type="match status" value="1"/>
</dbReference>
<evidence type="ECO:0000256" key="9">
    <source>
        <dbReference type="RuleBase" id="RU004404"/>
    </source>
</evidence>
<dbReference type="FunFam" id="3.90.226.10:FF:000023">
    <property type="entry name" value="Carboxyl-terminal processing protease"/>
    <property type="match status" value="1"/>
</dbReference>
<dbReference type="Gene3D" id="2.30.42.10">
    <property type="match status" value="1"/>
</dbReference>
<name>U5QHC5_GLOK1</name>
<dbReference type="Pfam" id="PF17820">
    <property type="entry name" value="PDZ_6"/>
    <property type="match status" value="1"/>
</dbReference>
<dbReference type="GO" id="GO:0009579">
    <property type="term" value="C:thylakoid"/>
    <property type="evidence" value="ECO:0007669"/>
    <property type="project" value="UniProtKB-SubCell"/>
</dbReference>
<dbReference type="InterPro" id="IPR036034">
    <property type="entry name" value="PDZ_sf"/>
</dbReference>
<evidence type="ECO:0000256" key="1">
    <source>
        <dbReference type="ARBA" id="ARBA00009179"/>
    </source>
</evidence>
<dbReference type="SMART" id="SM00245">
    <property type="entry name" value="TSPc"/>
    <property type="match status" value="1"/>
</dbReference>
<evidence type="ECO:0000259" key="11">
    <source>
        <dbReference type="PROSITE" id="PS50106"/>
    </source>
</evidence>
<evidence type="ECO:0000313" key="12">
    <source>
        <dbReference type="EMBL" id="AGY57070.1"/>
    </source>
</evidence>
<dbReference type="AlphaFoldDB" id="U5QHC5"/>
<dbReference type="CDD" id="cd07560">
    <property type="entry name" value="Peptidase_S41_CPP"/>
    <property type="match status" value="1"/>
</dbReference>
<dbReference type="GO" id="GO:0006508">
    <property type="term" value="P:proteolysis"/>
    <property type="evidence" value="ECO:0007669"/>
    <property type="project" value="UniProtKB-KW"/>
</dbReference>
<evidence type="ECO:0000256" key="6">
    <source>
        <dbReference type="ARBA" id="ARBA00051784"/>
    </source>
</evidence>
<keyword evidence="3 9" id="KW-0378">Hydrolase</keyword>
<dbReference type="PATRIC" id="fig|1183438.3.peg.816"/>
<feature type="chain" id="PRO_5004663967" description="C-terminal processing peptidase" evidence="10">
    <location>
        <begin position="31"/>
        <end position="434"/>
    </location>
</feature>
<gene>
    <name evidence="12" type="primary">prc</name>
    <name evidence="12" type="ORF">GKIL_0824</name>
</gene>
<protein>
    <recommendedName>
        <fullName evidence="8">C-terminal processing peptidase</fullName>
        <ecNumber evidence="8">3.4.21.102</ecNumber>
    </recommendedName>
</protein>
<evidence type="ECO:0000256" key="7">
    <source>
        <dbReference type="ARBA" id="ARBA00060385"/>
    </source>
</evidence>
<reference evidence="12 13" key="1">
    <citation type="journal article" date="2013" name="PLoS ONE">
        <title>Cultivation and Complete Genome Sequencing of Gloeobacter kilaueensis sp. nov., from a Lava Cave in Kilauea Caldera, Hawai'i.</title>
        <authorList>
            <person name="Saw J.H."/>
            <person name="Schatz M."/>
            <person name="Brown M.V."/>
            <person name="Kunkel D.D."/>
            <person name="Foster J.S."/>
            <person name="Shick H."/>
            <person name="Christensen S."/>
            <person name="Hou S."/>
            <person name="Wan X."/>
            <person name="Donachie S.P."/>
        </authorList>
    </citation>
    <scope>NUCLEOTIDE SEQUENCE [LARGE SCALE GENOMIC DNA]</scope>
    <source>
        <strain evidence="13">JS</strain>
    </source>
</reference>
<evidence type="ECO:0000256" key="5">
    <source>
        <dbReference type="ARBA" id="ARBA00023078"/>
    </source>
</evidence>
<dbReference type="PANTHER" id="PTHR32060:SF30">
    <property type="entry name" value="CARBOXY-TERMINAL PROCESSING PROTEASE CTPA"/>
    <property type="match status" value="1"/>
</dbReference>
<dbReference type="PROSITE" id="PS50106">
    <property type="entry name" value="PDZ"/>
    <property type="match status" value="1"/>
</dbReference>
<dbReference type="InterPro" id="IPR001478">
    <property type="entry name" value="PDZ"/>
</dbReference>
<dbReference type="GO" id="GO:0007165">
    <property type="term" value="P:signal transduction"/>
    <property type="evidence" value="ECO:0007669"/>
    <property type="project" value="TreeGrafter"/>
</dbReference>
<dbReference type="Pfam" id="PF03572">
    <property type="entry name" value="Peptidase_S41"/>
    <property type="match status" value="1"/>
</dbReference>
<keyword evidence="10" id="KW-0732">Signal</keyword>
<sequence>MTQNTMQSFFRRSAPLTGLLIFCAATAVIAAPRQPLQVRAEYNSKLEDSPKAIVDEVWQTVDREFVDPTFNKQNWLEARSQLLNRDYKNKEEAYAAIRTSLKILGDPYTRFLDPREFQALRDQTSGELVGVGIQLGLSPVNKQPMVLRTLEDSPASRSGIQAKDELVAVDGKPTAKLELADVSRMIRGDRDTQVTLSVLRDGQKLNFTITRAPIELKVVTSSLKEENGRKVGYIRLQEFSEKAPGEMRKAISDLSDKGAQGLVLDLRGNPGGLLDAAANIADLLLARGTIVSTVDRAGTQDKLLSDQHPITALPLVVLVDQNSASASEILAGALKDNRRATLVGTKTFGKGVIQQVNSLSDGSGVNVTIAHYLTPAGNDIHKKGIVPDVLSMFPEEARKNPVDPASSGDVQYQKAITVLARVIDGKPAVETASK</sequence>
<dbReference type="CDD" id="cd06782">
    <property type="entry name" value="cpPDZ_CPP-like"/>
    <property type="match status" value="1"/>
</dbReference>
<dbReference type="eggNOG" id="COG0793">
    <property type="taxonomic scope" value="Bacteria"/>
</dbReference>
<proteinExistence type="inferred from homology"/>
<dbReference type="EC" id="3.4.21.102" evidence="8"/>
<comment type="similarity">
    <text evidence="1 9">Belongs to the peptidase S41A family.</text>
</comment>
<dbReference type="Gene3D" id="3.30.750.44">
    <property type="match status" value="1"/>
</dbReference>
<dbReference type="Gene3D" id="3.90.226.10">
    <property type="entry name" value="2-enoyl-CoA Hydratase, Chain A, domain 1"/>
    <property type="match status" value="1"/>
</dbReference>
<evidence type="ECO:0000256" key="10">
    <source>
        <dbReference type="SAM" id="SignalP"/>
    </source>
</evidence>
<comment type="subcellular location">
    <subcellularLocation>
        <location evidence="7">Thylakoid</location>
    </subcellularLocation>
</comment>
<keyword evidence="2 9" id="KW-0645">Protease</keyword>
<evidence type="ECO:0000256" key="3">
    <source>
        <dbReference type="ARBA" id="ARBA00022801"/>
    </source>
</evidence>
<accession>U5QHC5</accession>
<feature type="signal peptide" evidence="10">
    <location>
        <begin position="1"/>
        <end position="30"/>
    </location>
</feature>
<dbReference type="InterPro" id="IPR005151">
    <property type="entry name" value="Tail-specific_protease"/>
</dbReference>
<comment type="catalytic activity">
    <reaction evidence="6">
        <text>The enzyme shows specific recognition of a C-terminal tripeptide, Xaa-Yaa-Zaa, in which Xaa is preferably Ala or Leu, Yaa is preferably Ala or Tyr, and Zaa is preferably Ala, but then cleaves at a variable distance from the C-terminus. A typical cleavage is -Ala-Ala-|-Arg-Ala-Ala-Lys-Glu-Asn-Tyr-Ala-Leu-Ala-Ala.</text>
        <dbReference type="EC" id="3.4.21.102"/>
    </reaction>
</comment>
<dbReference type="PANTHER" id="PTHR32060">
    <property type="entry name" value="TAIL-SPECIFIC PROTEASE"/>
    <property type="match status" value="1"/>
</dbReference>
<dbReference type="InterPro" id="IPR029045">
    <property type="entry name" value="ClpP/crotonase-like_dom_sf"/>
</dbReference>
<dbReference type="HOGENOM" id="CLU_017295_0_0_3"/>
<dbReference type="SUPFAM" id="SSF50156">
    <property type="entry name" value="PDZ domain-like"/>
    <property type="match status" value="1"/>
</dbReference>
<dbReference type="EMBL" id="CP003587">
    <property type="protein sequence ID" value="AGY57070.1"/>
    <property type="molecule type" value="Genomic_DNA"/>
</dbReference>